<comment type="pathway">
    <text evidence="3">Sulfur metabolism; glutathione metabolism.</text>
</comment>
<keyword evidence="9" id="KW-1185">Reference proteome</keyword>
<comment type="caution">
    <text evidence="8">The sequence shown here is derived from an EMBL/GenBank/DDBJ whole genome shotgun (WGS) entry which is preliminary data.</text>
</comment>
<feature type="active site" description="Nucleophile" evidence="6">
    <location>
        <position position="321"/>
    </location>
</feature>
<dbReference type="AlphaFoldDB" id="A0A1X2GSF0"/>
<feature type="binding site" evidence="7">
    <location>
        <begin position="391"/>
        <end position="392"/>
    </location>
    <ligand>
        <name>L-glutamate</name>
        <dbReference type="ChEBI" id="CHEBI:29985"/>
    </ligand>
</feature>
<dbReference type="GO" id="GO:0006751">
    <property type="term" value="P:glutathione catabolic process"/>
    <property type="evidence" value="ECO:0007669"/>
    <property type="project" value="InterPro"/>
</dbReference>
<dbReference type="InterPro" id="IPR043138">
    <property type="entry name" value="GGT_lsub"/>
</dbReference>
<dbReference type="EMBL" id="MCGT01000004">
    <property type="protein sequence ID" value="ORX60393.1"/>
    <property type="molecule type" value="Genomic_DNA"/>
</dbReference>
<accession>A0A1X2GSF0</accession>
<evidence type="ECO:0000256" key="2">
    <source>
        <dbReference type="ARBA" id="ARBA00001089"/>
    </source>
</evidence>
<evidence type="ECO:0000256" key="5">
    <source>
        <dbReference type="ARBA" id="ARBA00047417"/>
    </source>
</evidence>
<feature type="binding site" evidence="7">
    <location>
        <position position="363"/>
    </location>
    <ligand>
        <name>L-glutamate</name>
        <dbReference type="ChEBI" id="CHEBI:29985"/>
    </ligand>
</feature>
<dbReference type="GO" id="GO:0036374">
    <property type="term" value="F:glutathione hydrolase activity"/>
    <property type="evidence" value="ECO:0007669"/>
    <property type="project" value="UniProtKB-EC"/>
</dbReference>
<dbReference type="FunFam" id="3.60.20.40:FF:000001">
    <property type="entry name" value="Gamma-glutamyltranspeptidase 1"/>
    <property type="match status" value="1"/>
</dbReference>
<name>A0A1X2GSF0_9FUNG</name>
<comment type="catalytic activity">
    <reaction evidence="5">
        <text>an N-terminal (5-L-glutamyl)-[peptide] + an alpha-amino acid = 5-L-glutamyl amino acid + an N-terminal L-alpha-aminoacyl-[peptide]</text>
        <dbReference type="Rhea" id="RHEA:23904"/>
        <dbReference type="Rhea" id="RHEA-COMP:9780"/>
        <dbReference type="Rhea" id="RHEA-COMP:9795"/>
        <dbReference type="ChEBI" id="CHEBI:77644"/>
        <dbReference type="ChEBI" id="CHEBI:78597"/>
        <dbReference type="ChEBI" id="CHEBI:78599"/>
        <dbReference type="ChEBI" id="CHEBI:78608"/>
        <dbReference type="EC" id="2.3.2.2"/>
    </reaction>
</comment>
<evidence type="ECO:0000256" key="6">
    <source>
        <dbReference type="PIRSR" id="PIRSR600101-1"/>
    </source>
</evidence>
<feature type="binding site" evidence="7">
    <location>
        <position position="413"/>
    </location>
    <ligand>
        <name>L-glutamate</name>
        <dbReference type="ChEBI" id="CHEBI:29985"/>
    </ligand>
</feature>
<organism evidence="8 9">
    <name type="scientific">Hesseltinella vesiculosa</name>
    <dbReference type="NCBI Taxonomy" id="101127"/>
    <lineage>
        <taxon>Eukaryota</taxon>
        <taxon>Fungi</taxon>
        <taxon>Fungi incertae sedis</taxon>
        <taxon>Mucoromycota</taxon>
        <taxon>Mucoromycotina</taxon>
        <taxon>Mucoromycetes</taxon>
        <taxon>Mucorales</taxon>
        <taxon>Cunninghamellaceae</taxon>
        <taxon>Hesseltinella</taxon>
    </lineage>
</organism>
<proteinExistence type="inferred from homology"/>
<comment type="catalytic activity">
    <reaction evidence="1">
        <text>an S-substituted glutathione + H2O = an S-substituted L-cysteinylglycine + L-glutamate</text>
        <dbReference type="Rhea" id="RHEA:59468"/>
        <dbReference type="ChEBI" id="CHEBI:15377"/>
        <dbReference type="ChEBI" id="CHEBI:29985"/>
        <dbReference type="ChEBI" id="CHEBI:90779"/>
        <dbReference type="ChEBI" id="CHEBI:143103"/>
        <dbReference type="EC" id="3.4.19.13"/>
    </reaction>
</comment>
<evidence type="ECO:0000256" key="3">
    <source>
        <dbReference type="ARBA" id="ARBA00005115"/>
    </source>
</evidence>
<evidence type="ECO:0000313" key="9">
    <source>
        <dbReference type="Proteomes" id="UP000242146"/>
    </source>
</evidence>
<dbReference type="Gene3D" id="1.10.246.130">
    <property type="match status" value="1"/>
</dbReference>
<dbReference type="OrthoDB" id="1081007at2759"/>
<dbReference type="FunFam" id="1.10.246.130:FF:000001">
    <property type="entry name" value="Gamma-glutamyltransferase 5 isoform 1"/>
    <property type="match status" value="1"/>
</dbReference>
<evidence type="ECO:0000313" key="8">
    <source>
        <dbReference type="EMBL" id="ORX60393.1"/>
    </source>
</evidence>
<dbReference type="Proteomes" id="UP000242146">
    <property type="component" value="Unassembled WGS sequence"/>
</dbReference>
<dbReference type="STRING" id="101127.A0A1X2GSF0"/>
<dbReference type="SUPFAM" id="SSF56235">
    <property type="entry name" value="N-terminal nucleophile aminohydrolases (Ntn hydrolases)"/>
    <property type="match status" value="1"/>
</dbReference>
<reference evidence="8 9" key="1">
    <citation type="submission" date="2016-07" db="EMBL/GenBank/DDBJ databases">
        <title>Pervasive Adenine N6-methylation of Active Genes in Fungi.</title>
        <authorList>
            <consortium name="DOE Joint Genome Institute"/>
            <person name="Mondo S.J."/>
            <person name="Dannebaum R.O."/>
            <person name="Kuo R.C."/>
            <person name="Labutti K."/>
            <person name="Haridas S."/>
            <person name="Kuo A."/>
            <person name="Salamov A."/>
            <person name="Ahrendt S.R."/>
            <person name="Lipzen A."/>
            <person name="Sullivan W."/>
            <person name="Andreopoulos W.B."/>
            <person name="Clum A."/>
            <person name="Lindquist E."/>
            <person name="Daum C."/>
            <person name="Ramamoorthy G.K."/>
            <person name="Gryganskyi A."/>
            <person name="Culley D."/>
            <person name="Magnuson J.K."/>
            <person name="James T.Y."/>
            <person name="O'Malley M.A."/>
            <person name="Stajich J.E."/>
            <person name="Spatafora J.W."/>
            <person name="Visel A."/>
            <person name="Grigoriev I.V."/>
        </authorList>
    </citation>
    <scope>NUCLEOTIDE SEQUENCE [LARGE SCALE GENOMIC DNA]</scope>
    <source>
        <strain evidence="8 9">NRRL 3301</strain>
    </source>
</reference>
<comment type="catalytic activity">
    <reaction evidence="2">
        <text>glutathione + H2O = L-cysteinylglycine + L-glutamate</text>
        <dbReference type="Rhea" id="RHEA:28807"/>
        <dbReference type="ChEBI" id="CHEBI:15377"/>
        <dbReference type="ChEBI" id="CHEBI:29985"/>
        <dbReference type="ChEBI" id="CHEBI:57925"/>
        <dbReference type="ChEBI" id="CHEBI:61694"/>
        <dbReference type="EC" id="3.4.19.13"/>
    </reaction>
</comment>
<dbReference type="GO" id="GO:0103068">
    <property type="term" value="F:leukotriene C4 gamma-glutamyl transferase activity"/>
    <property type="evidence" value="ECO:0007669"/>
    <property type="project" value="UniProtKB-EC"/>
</dbReference>
<dbReference type="InterPro" id="IPR043137">
    <property type="entry name" value="GGT_ssub_C"/>
</dbReference>
<dbReference type="PANTHER" id="PTHR11686">
    <property type="entry name" value="GAMMA GLUTAMYL TRANSPEPTIDASE"/>
    <property type="match status" value="1"/>
</dbReference>
<feature type="binding site" evidence="7">
    <location>
        <position position="52"/>
    </location>
    <ligand>
        <name>L-glutamate</name>
        <dbReference type="ChEBI" id="CHEBI:29985"/>
    </ligand>
</feature>
<dbReference type="PRINTS" id="PR01210">
    <property type="entry name" value="GGTRANSPTASE"/>
</dbReference>
<dbReference type="GO" id="GO:0005886">
    <property type="term" value="C:plasma membrane"/>
    <property type="evidence" value="ECO:0007669"/>
    <property type="project" value="TreeGrafter"/>
</dbReference>
<comment type="similarity">
    <text evidence="4">Belongs to the gamma-glutamyltransferase family.</text>
</comment>
<dbReference type="InterPro" id="IPR029055">
    <property type="entry name" value="Ntn_hydrolases_N"/>
</dbReference>
<gene>
    <name evidence="8" type="ORF">DM01DRAFT_1404672</name>
</gene>
<feature type="binding site" evidence="7">
    <location>
        <begin position="339"/>
        <end position="341"/>
    </location>
    <ligand>
        <name>L-glutamate</name>
        <dbReference type="ChEBI" id="CHEBI:29985"/>
    </ligand>
</feature>
<dbReference type="InterPro" id="IPR000101">
    <property type="entry name" value="GGT_peptidase"/>
</dbReference>
<evidence type="ECO:0000256" key="7">
    <source>
        <dbReference type="PIRSR" id="PIRSR600101-2"/>
    </source>
</evidence>
<dbReference type="NCBIfam" id="TIGR00066">
    <property type="entry name" value="g_glut_trans"/>
    <property type="match status" value="1"/>
</dbReference>
<protein>
    <submittedName>
        <fullName evidence="8">Gamma-glutamyltranspeptidase</fullName>
    </submittedName>
</protein>
<dbReference type="Pfam" id="PF01019">
    <property type="entry name" value="G_glu_transpept"/>
    <property type="match status" value="1"/>
</dbReference>
<evidence type="ECO:0000256" key="4">
    <source>
        <dbReference type="ARBA" id="ARBA00009381"/>
    </source>
</evidence>
<sequence>MLALKQGGNAVDAAIASALCVGVIDAFSTGIGGGGFMLIRTPNGTYDFIDFREQAPEMAHPKMFVGNEIAAQIGGLAIATPGELAGFDNAHQKYGKLPWSTLFEPAIKLARDGFEVTRLLETRLIESAEWLLESPEFADIYAPKGELAKQGDVLRRPALARTLDTLAKHGASAFYTGPLAEAMTQSIEANGGILTMSDFKNYSVLTRPTVETYYHGNKVTTTSAPTAGPIVLAMLNILERFNLSKDGRSPLNAHRLIEALKYGFAIRSEMGDPDFIAIDDRMQEIASKSFAAQVRQNLSDSRTFGPIHYGPKYDTIDSHGTMHLSVVDHSDMAVSLTSSVNLMFGARVMDPHTGVIFNCQMDDFSIYHTPNKFGLYPSPSNYPEPWKRPASSITPIMVESDGHLQLVLGGSGGTMIVSSTLNVLLNVLDFDMQLYDAVALPRVHHQLLPNMLAVEDNRDLELLSFLKDRGHEIFELPAKYKVSAVQIIQRMPHGKLVAVSDPRKFGMPSAY</sequence>
<dbReference type="Gene3D" id="3.60.20.40">
    <property type="match status" value="1"/>
</dbReference>
<dbReference type="PANTHER" id="PTHR11686:SF9">
    <property type="entry name" value="RE13973P"/>
    <property type="match status" value="1"/>
</dbReference>
<evidence type="ECO:0000256" key="1">
    <source>
        <dbReference type="ARBA" id="ARBA00001049"/>
    </source>
</evidence>